<comment type="caution">
    <text evidence="1">The sequence shown here is derived from an EMBL/GenBank/DDBJ whole genome shotgun (WGS) entry which is preliminary data.</text>
</comment>
<dbReference type="AlphaFoldDB" id="A0A4U5NG32"/>
<accession>A0A4U5NG32</accession>
<gene>
    <name evidence="1" type="ORF">L596_015471</name>
</gene>
<organism evidence="1 2">
    <name type="scientific">Steinernema carpocapsae</name>
    <name type="common">Entomopathogenic nematode</name>
    <dbReference type="NCBI Taxonomy" id="34508"/>
    <lineage>
        <taxon>Eukaryota</taxon>
        <taxon>Metazoa</taxon>
        <taxon>Ecdysozoa</taxon>
        <taxon>Nematoda</taxon>
        <taxon>Chromadorea</taxon>
        <taxon>Rhabditida</taxon>
        <taxon>Tylenchina</taxon>
        <taxon>Panagrolaimomorpha</taxon>
        <taxon>Strongyloidoidea</taxon>
        <taxon>Steinernematidae</taxon>
        <taxon>Steinernema</taxon>
    </lineage>
</organism>
<proteinExistence type="predicted"/>
<reference evidence="1 2" key="1">
    <citation type="journal article" date="2015" name="Genome Biol.">
        <title>Comparative genomics of Steinernema reveals deeply conserved gene regulatory networks.</title>
        <authorList>
            <person name="Dillman A.R."/>
            <person name="Macchietto M."/>
            <person name="Porter C.F."/>
            <person name="Rogers A."/>
            <person name="Williams B."/>
            <person name="Antoshechkin I."/>
            <person name="Lee M.M."/>
            <person name="Goodwin Z."/>
            <person name="Lu X."/>
            <person name="Lewis E.E."/>
            <person name="Goodrich-Blair H."/>
            <person name="Stock S.P."/>
            <person name="Adams B.J."/>
            <person name="Sternberg P.W."/>
            <person name="Mortazavi A."/>
        </authorList>
    </citation>
    <scope>NUCLEOTIDE SEQUENCE [LARGE SCALE GENOMIC DNA]</scope>
    <source>
        <strain evidence="1 2">ALL</strain>
    </source>
</reference>
<dbReference type="Proteomes" id="UP000298663">
    <property type="component" value="Unassembled WGS sequence"/>
</dbReference>
<evidence type="ECO:0000313" key="2">
    <source>
        <dbReference type="Proteomes" id="UP000298663"/>
    </source>
</evidence>
<dbReference type="EMBL" id="AZBU02000004">
    <property type="protein sequence ID" value="TKR81630.1"/>
    <property type="molecule type" value="Genomic_DNA"/>
</dbReference>
<protein>
    <submittedName>
        <fullName evidence="1">Uncharacterized protein</fullName>
    </submittedName>
</protein>
<evidence type="ECO:0000313" key="1">
    <source>
        <dbReference type="EMBL" id="TKR81630.1"/>
    </source>
</evidence>
<keyword evidence="2" id="KW-1185">Reference proteome</keyword>
<name>A0A4U5NG32_STECR</name>
<reference evidence="1 2" key="2">
    <citation type="journal article" date="2019" name="G3 (Bethesda)">
        <title>Hybrid Assembly of the Genome of the Entomopathogenic Nematode Steinernema carpocapsae Identifies the X-Chromosome.</title>
        <authorList>
            <person name="Serra L."/>
            <person name="Macchietto M."/>
            <person name="Macias-Munoz A."/>
            <person name="McGill C.J."/>
            <person name="Rodriguez I.M."/>
            <person name="Rodriguez B."/>
            <person name="Murad R."/>
            <person name="Mortazavi A."/>
        </authorList>
    </citation>
    <scope>NUCLEOTIDE SEQUENCE [LARGE SCALE GENOMIC DNA]</scope>
    <source>
        <strain evidence="1 2">ALL</strain>
    </source>
</reference>
<sequence>MSFSCISRNCAIIAEGPRPRFFLVLECISPIGVNLPQSTQLTSSKSTHFPTPAPTQSAALEFLKIPQQFSVATRPFIIACRD</sequence>